<comment type="caution">
    <text evidence="3">The sequence shown here is derived from an EMBL/GenBank/DDBJ whole genome shotgun (WGS) entry which is preliminary data.</text>
</comment>
<feature type="region of interest" description="Disordered" evidence="1">
    <location>
        <begin position="68"/>
        <end position="89"/>
    </location>
</feature>
<proteinExistence type="predicted"/>
<protein>
    <submittedName>
        <fullName evidence="3">Uncharacterized protein</fullName>
    </submittedName>
</protein>
<dbReference type="AlphaFoldDB" id="A0A5B0A2A7"/>
<reference evidence="3 4" key="1">
    <citation type="submission" date="2019-05" db="EMBL/GenBank/DDBJ databases">
        <authorList>
            <person name="Hariharan J."/>
            <person name="Choudoir M.J."/>
            <person name="Diebold P."/>
            <person name="Panke-Buisse K."/>
            <person name="Buckley D.H."/>
        </authorList>
    </citation>
    <scope>NUCLEOTIDE SEQUENCE [LARGE SCALE GENOMIC DNA]</scope>
    <source>
        <strain evidence="3 4">SUN51</strain>
    </source>
</reference>
<feature type="transmembrane region" description="Helical" evidence="2">
    <location>
        <begin position="12"/>
        <end position="29"/>
    </location>
</feature>
<organism evidence="3 4">
    <name type="scientific">Streptomyces apricus</name>
    <dbReference type="NCBI Taxonomy" id="1828112"/>
    <lineage>
        <taxon>Bacteria</taxon>
        <taxon>Bacillati</taxon>
        <taxon>Actinomycetota</taxon>
        <taxon>Actinomycetes</taxon>
        <taxon>Kitasatosporales</taxon>
        <taxon>Streptomycetaceae</taxon>
        <taxon>Streptomyces</taxon>
    </lineage>
</organism>
<accession>A0A5B0A2A7</accession>
<evidence type="ECO:0000256" key="1">
    <source>
        <dbReference type="SAM" id="MobiDB-lite"/>
    </source>
</evidence>
<keyword evidence="2" id="KW-1133">Transmembrane helix</keyword>
<dbReference type="Proteomes" id="UP000324965">
    <property type="component" value="Unassembled WGS sequence"/>
</dbReference>
<sequence length="89" mass="9580">MRKNEPNTQRRWRGALMTAIFGCIVAGPLELFDSGFGWKFVLAALLGAAAGGIAGFLFPTLLAFRKKSHNSAPPPYPPPPPPSEPPQVH</sequence>
<keyword evidence="2" id="KW-0812">Transmembrane</keyword>
<feature type="transmembrane region" description="Helical" evidence="2">
    <location>
        <begin position="41"/>
        <end position="64"/>
    </location>
</feature>
<evidence type="ECO:0000256" key="2">
    <source>
        <dbReference type="SAM" id="Phobius"/>
    </source>
</evidence>
<name>A0A5B0A2A7_9ACTN</name>
<dbReference type="EMBL" id="VDFC01000067">
    <property type="protein sequence ID" value="KAA0923783.1"/>
    <property type="molecule type" value="Genomic_DNA"/>
</dbReference>
<keyword evidence="4" id="KW-1185">Reference proteome</keyword>
<evidence type="ECO:0000313" key="4">
    <source>
        <dbReference type="Proteomes" id="UP000324965"/>
    </source>
</evidence>
<keyword evidence="2" id="KW-0472">Membrane</keyword>
<gene>
    <name evidence="3" type="ORF">FGF04_33310</name>
</gene>
<feature type="compositionally biased region" description="Pro residues" evidence="1">
    <location>
        <begin position="72"/>
        <end position="89"/>
    </location>
</feature>
<evidence type="ECO:0000313" key="3">
    <source>
        <dbReference type="EMBL" id="KAA0923783.1"/>
    </source>
</evidence>